<dbReference type="EMBL" id="MAYF01000033">
    <property type="protein sequence ID" value="OCA80020.1"/>
    <property type="molecule type" value="Genomic_DNA"/>
</dbReference>
<dbReference type="EMBL" id="FRBM01000011">
    <property type="protein sequence ID" value="SHM22039.1"/>
    <property type="molecule type" value="Genomic_DNA"/>
</dbReference>
<evidence type="ECO:0000313" key="3">
    <source>
        <dbReference type="Proteomes" id="UP000093508"/>
    </source>
</evidence>
<evidence type="ECO:0000313" key="4">
    <source>
        <dbReference type="Proteomes" id="UP000184069"/>
    </source>
</evidence>
<gene>
    <name evidence="1" type="ORF">BBH99_17030</name>
    <name evidence="2" type="ORF">SAMN05444407_11132</name>
</gene>
<evidence type="ECO:0000313" key="2">
    <source>
        <dbReference type="EMBL" id="SHM22039.1"/>
    </source>
</evidence>
<protein>
    <submittedName>
        <fullName evidence="2">Uncharacterized protein</fullName>
    </submittedName>
</protein>
<sequence>MKNYEHRLYLFTLLIISLAVFSCKNRELNYIDYYNKVYAIDSIHRVQKDTLATIKRYKKLFREYPPVQNERITEYEVYIRMADKYHKNFGGVKSLDKLLAQTAPYWQPEPYFYQLYKRHGIDSLQVEQKFLQWRKGLNQVLVDSFSIAFTRDQYNRHVKETVEMNDNKNAKLLMWTLKNYGYPSLQKKGHLGREGQLMSMGTMLNHMAYTKYYEYFKTELLQYVKSGECTPRDYIEMVDKYQYVNNGATMYGIFIRYSEANLSAADSARIDKNRAAIGFPRMKTSVKIAKDYFDKLKKQKK</sequence>
<keyword evidence="3" id="KW-1185">Reference proteome</keyword>
<reference evidence="2 4" key="2">
    <citation type="submission" date="2016-11" db="EMBL/GenBank/DDBJ databases">
        <authorList>
            <person name="Jaros S."/>
            <person name="Januszkiewicz K."/>
            <person name="Wedrychowicz H."/>
        </authorList>
    </citation>
    <scope>NUCLEOTIDE SEQUENCE [LARGE SCALE GENOMIC DNA]</scope>
    <source>
        <strain evidence="2 4">DSM 27621</strain>
    </source>
</reference>
<proteinExistence type="predicted"/>
<evidence type="ECO:0000313" key="1">
    <source>
        <dbReference type="EMBL" id="OCA80020.1"/>
    </source>
</evidence>
<dbReference type="OrthoDB" id="1490993at2"/>
<organism evidence="2 4">
    <name type="scientific">Chryseobacterium contaminans</name>
    <dbReference type="NCBI Taxonomy" id="1423959"/>
    <lineage>
        <taxon>Bacteria</taxon>
        <taxon>Pseudomonadati</taxon>
        <taxon>Bacteroidota</taxon>
        <taxon>Flavobacteriia</taxon>
        <taxon>Flavobacteriales</taxon>
        <taxon>Weeksellaceae</taxon>
        <taxon>Chryseobacterium group</taxon>
        <taxon>Chryseobacterium</taxon>
    </lineage>
</organism>
<dbReference type="Proteomes" id="UP000093508">
    <property type="component" value="Unassembled WGS sequence"/>
</dbReference>
<dbReference type="Proteomes" id="UP000184069">
    <property type="component" value="Unassembled WGS sequence"/>
</dbReference>
<dbReference type="PROSITE" id="PS51257">
    <property type="entry name" value="PROKAR_LIPOPROTEIN"/>
    <property type="match status" value="1"/>
</dbReference>
<dbReference type="STRING" id="1423959.SAMN05444407_11132"/>
<accession>A0A1M7H1K1</accession>
<reference evidence="1 3" key="1">
    <citation type="submission" date="2016-07" db="EMBL/GenBank/DDBJ databases">
        <authorList>
            <person name="Jeong J.-J."/>
            <person name="Kim D.W."/>
            <person name="Sang M.K."/>
            <person name="Choi I.-G."/>
            <person name="Kim K.D."/>
        </authorList>
    </citation>
    <scope>NUCLEOTIDE SEQUENCE [LARGE SCALE GENOMIC DNA]</scope>
    <source>
        <strain evidence="1 3">C-26</strain>
    </source>
</reference>
<dbReference type="AlphaFoldDB" id="A0A1M7H1K1"/>
<name>A0A1M7H1K1_9FLAO</name>
<dbReference type="RefSeq" id="WP_066691985.1">
    <property type="nucleotide sequence ID" value="NZ_FRBM01000011.1"/>
</dbReference>